<organism evidence="11 12">
    <name type="scientific">Microbispora oryzae</name>
    <dbReference type="NCBI Taxonomy" id="2806554"/>
    <lineage>
        <taxon>Bacteria</taxon>
        <taxon>Bacillati</taxon>
        <taxon>Actinomycetota</taxon>
        <taxon>Actinomycetes</taxon>
        <taxon>Streptosporangiales</taxon>
        <taxon>Streptosporangiaceae</taxon>
        <taxon>Microbispora</taxon>
    </lineage>
</organism>
<dbReference type="CDD" id="cd03323">
    <property type="entry name" value="D-glucarate_dehydratase"/>
    <property type="match status" value="1"/>
</dbReference>
<feature type="active site" description="Proton acceptor" evidence="9">
    <location>
        <position position="189"/>
    </location>
</feature>
<name>A0A940WC63_9ACTN</name>
<comment type="caution">
    <text evidence="11">The sequence shown here is derived from an EMBL/GenBank/DDBJ whole genome shotgun (WGS) entry which is preliminary data.</text>
</comment>
<keyword evidence="8" id="KW-0456">Lyase</keyword>
<proteinExistence type="inferred from homology"/>
<dbReference type="PANTHER" id="PTHR48080:SF4">
    <property type="entry name" value="GLUCARATE DEHYDRATASE"/>
    <property type="match status" value="1"/>
</dbReference>
<comment type="similarity">
    <text evidence="4">Belongs to the mandelate racemase/muconate lactonizing enzyme family. GlucD subfamily.</text>
</comment>
<dbReference type="InterPro" id="IPR029065">
    <property type="entry name" value="Enolase_C-like"/>
</dbReference>
<dbReference type="EC" id="4.2.1.40" evidence="5"/>
<dbReference type="GO" id="GO:0008872">
    <property type="term" value="F:glucarate dehydratase activity"/>
    <property type="evidence" value="ECO:0007669"/>
    <property type="project" value="UniProtKB-EC"/>
</dbReference>
<keyword evidence="6" id="KW-0479">Metal-binding</keyword>
<keyword evidence="12" id="KW-1185">Reference proteome</keyword>
<dbReference type="SMART" id="SM00922">
    <property type="entry name" value="MR_MLE"/>
    <property type="match status" value="1"/>
</dbReference>
<evidence type="ECO:0000256" key="4">
    <source>
        <dbReference type="ARBA" id="ARBA00009938"/>
    </source>
</evidence>
<evidence type="ECO:0000313" key="11">
    <source>
        <dbReference type="EMBL" id="MBP2702800.1"/>
    </source>
</evidence>
<dbReference type="Pfam" id="PF02746">
    <property type="entry name" value="MR_MLE_N"/>
    <property type="match status" value="1"/>
</dbReference>
<reference evidence="11" key="1">
    <citation type="submission" date="2021-02" db="EMBL/GenBank/DDBJ databases">
        <title>Draft genome sequence of Microbispora sp. RL4-1S isolated from rice leaves in Thailand.</title>
        <authorList>
            <person name="Muangham S."/>
            <person name="Duangmal K."/>
        </authorList>
    </citation>
    <scope>NUCLEOTIDE SEQUENCE</scope>
    <source>
        <strain evidence="11">RL4-1S</strain>
    </source>
</reference>
<dbReference type="SFLD" id="SFLDG00055">
    <property type="entry name" value="glucarate_dehydratase"/>
    <property type="match status" value="1"/>
</dbReference>
<evidence type="ECO:0000256" key="7">
    <source>
        <dbReference type="ARBA" id="ARBA00022842"/>
    </source>
</evidence>
<dbReference type="EMBL" id="JAFCNB010000001">
    <property type="protein sequence ID" value="MBP2702800.1"/>
    <property type="molecule type" value="Genomic_DNA"/>
</dbReference>
<dbReference type="Proteomes" id="UP000674234">
    <property type="component" value="Unassembled WGS sequence"/>
</dbReference>
<comment type="pathway">
    <text evidence="3">Carbohydrate acid metabolism; D-glucarate degradation; 2,5-dioxopentanoate from D-glucarate: step 1/2.</text>
</comment>
<dbReference type="PANTHER" id="PTHR48080">
    <property type="entry name" value="D-GALACTONATE DEHYDRATASE-RELATED"/>
    <property type="match status" value="1"/>
</dbReference>
<dbReference type="SUPFAM" id="SSF54826">
    <property type="entry name" value="Enolase N-terminal domain-like"/>
    <property type="match status" value="1"/>
</dbReference>
<dbReference type="Pfam" id="PF13378">
    <property type="entry name" value="MR_MLE_C"/>
    <property type="match status" value="1"/>
</dbReference>
<dbReference type="InterPro" id="IPR013342">
    <property type="entry name" value="Mandelate_racemase_C"/>
</dbReference>
<dbReference type="InterPro" id="IPR029017">
    <property type="entry name" value="Enolase-like_N"/>
</dbReference>
<dbReference type="GO" id="GO:0046872">
    <property type="term" value="F:metal ion binding"/>
    <property type="evidence" value="ECO:0007669"/>
    <property type="project" value="UniProtKB-KW"/>
</dbReference>
<feature type="active site" description="Proton acceptor" evidence="9">
    <location>
        <position position="316"/>
    </location>
</feature>
<dbReference type="SFLD" id="SFLDS00001">
    <property type="entry name" value="Enolase"/>
    <property type="match status" value="1"/>
</dbReference>
<comment type="catalytic activity">
    <reaction evidence="1">
        <text>D-glucarate = 5-dehydro-4-deoxy-D-glucarate + H2O</text>
        <dbReference type="Rhea" id="RHEA:14573"/>
        <dbReference type="ChEBI" id="CHEBI:15377"/>
        <dbReference type="ChEBI" id="CHEBI:30612"/>
        <dbReference type="ChEBI" id="CHEBI:42819"/>
        <dbReference type="EC" id="4.2.1.40"/>
    </reaction>
</comment>
<dbReference type="InterPro" id="IPR036849">
    <property type="entry name" value="Enolase-like_C_sf"/>
</dbReference>
<dbReference type="InterPro" id="IPR013341">
    <property type="entry name" value="Mandelate_racemase_N_dom"/>
</dbReference>
<evidence type="ECO:0000313" key="12">
    <source>
        <dbReference type="Proteomes" id="UP000674234"/>
    </source>
</evidence>
<feature type="domain" description="Mandelate racemase/muconate lactonizing enzyme C-terminal" evidence="10">
    <location>
        <begin position="167"/>
        <end position="261"/>
    </location>
</feature>
<evidence type="ECO:0000259" key="10">
    <source>
        <dbReference type="SMART" id="SM00922"/>
    </source>
</evidence>
<dbReference type="InterPro" id="IPR034598">
    <property type="entry name" value="GlucD-like"/>
</dbReference>
<dbReference type="RefSeq" id="WP_210154051.1">
    <property type="nucleotide sequence ID" value="NZ_JAFCNB010000001.1"/>
</dbReference>
<evidence type="ECO:0000256" key="2">
    <source>
        <dbReference type="ARBA" id="ARBA00001946"/>
    </source>
</evidence>
<evidence type="ECO:0000256" key="3">
    <source>
        <dbReference type="ARBA" id="ARBA00005183"/>
    </source>
</evidence>
<dbReference type="Gene3D" id="3.30.390.10">
    <property type="entry name" value="Enolase-like, N-terminal domain"/>
    <property type="match status" value="1"/>
</dbReference>
<dbReference type="AlphaFoldDB" id="A0A940WC63"/>
<gene>
    <name evidence="11" type="ORF">JOL79_03155</name>
</gene>
<evidence type="ECO:0000256" key="8">
    <source>
        <dbReference type="ARBA" id="ARBA00023239"/>
    </source>
</evidence>
<sequence length="419" mass="45122">MLIREVRVTPVAFRDPPLLNAMGVHQPWALRTIVEVVTDEGLTGLGETYGDLDHLEKVRDAAASITGLDVYHHNAVYAAVAAAVGADVVTDLHGLTGAASRVKTVDRVFSPFEVACLDIKGKAADRPVVDLLGGRVRDAVPYSAYLFYKWAGHPGAPEDAFGPALDPAGLVEQARVFVGRYGFQSIKLKGGVLPPRQEAEAILALREAFPEHPLRLDPNAVWSVDTSIEVGRRLAGVLEYLEDPTDGIDGMARVAGEVPMPLATNMCVVTPEHLPEAIERRAIGVLLIDHHYWGGLVRSAHIATLCATFGIELSMHSNSHLGISLAAMTHLAAATPSITHACDTHTPWQDGQDVIAPGALRFADGAVPVPDGPGLGVELDRDALAVMNEQYEKCGIRARDDVTYMRAVDPSFSTRRPRW</sequence>
<evidence type="ECO:0000256" key="9">
    <source>
        <dbReference type="PIRSR" id="PIRSR634598-1"/>
    </source>
</evidence>
<dbReference type="Gene3D" id="3.20.20.120">
    <property type="entry name" value="Enolase-like C-terminal domain"/>
    <property type="match status" value="1"/>
</dbReference>
<accession>A0A940WC63</accession>
<evidence type="ECO:0000256" key="1">
    <source>
        <dbReference type="ARBA" id="ARBA00001426"/>
    </source>
</evidence>
<keyword evidence="7" id="KW-0460">Magnesium</keyword>
<protein>
    <recommendedName>
        <fullName evidence="5">glucarate dehydratase</fullName>
        <ecNumber evidence="5">4.2.1.40</ecNumber>
    </recommendedName>
</protein>
<dbReference type="SUPFAM" id="SSF51604">
    <property type="entry name" value="Enolase C-terminal domain-like"/>
    <property type="match status" value="1"/>
</dbReference>
<dbReference type="InterPro" id="IPR034593">
    <property type="entry name" value="DgoD-like"/>
</dbReference>
<evidence type="ECO:0000256" key="5">
    <source>
        <dbReference type="ARBA" id="ARBA00011973"/>
    </source>
</evidence>
<comment type="cofactor">
    <cofactor evidence="2">
        <name>Mg(2+)</name>
        <dbReference type="ChEBI" id="CHEBI:18420"/>
    </cofactor>
</comment>
<evidence type="ECO:0000256" key="6">
    <source>
        <dbReference type="ARBA" id="ARBA00022723"/>
    </source>
</evidence>